<sequence length="126" mass="14319">MKKGDRKIERLIREIRKAKGISQMELAERIGVSYQQVQKYEKGVSALSVGRLQQIAEALEVPLSLFFPAEREVIAEAIPCYGVLTEEEQLLLASFRSIRDKRIKEAVLSFLHALSGKKEVCTDKDR</sequence>
<dbReference type="SMART" id="SM00530">
    <property type="entry name" value="HTH_XRE"/>
    <property type="match status" value="1"/>
</dbReference>
<dbReference type="InterPro" id="IPR050807">
    <property type="entry name" value="TransReg_Diox_bact_type"/>
</dbReference>
<keyword evidence="1" id="KW-0238">DNA-binding</keyword>
<dbReference type="PANTHER" id="PTHR46797">
    <property type="entry name" value="HTH-TYPE TRANSCRIPTIONAL REGULATOR"/>
    <property type="match status" value="1"/>
</dbReference>
<proteinExistence type="predicted"/>
<reference evidence="3" key="2">
    <citation type="submission" date="2021-08" db="EMBL/GenBank/DDBJ databases">
        <authorList>
            <person name="Dalcin Martins P."/>
        </authorList>
    </citation>
    <scope>NUCLEOTIDE SEQUENCE</scope>
    <source>
        <strain evidence="3">MAG_39</strain>
    </source>
</reference>
<dbReference type="CDD" id="cd00093">
    <property type="entry name" value="HTH_XRE"/>
    <property type="match status" value="1"/>
</dbReference>
<reference evidence="3" key="1">
    <citation type="journal article" date="2021" name="bioRxiv">
        <title>Unraveling nitrogen, sulfur and carbon metabolic pathways and microbial community transcriptional responses to substrate deprivation and toxicity stresses in a bioreactor mimicking anoxic brackish coastal sediment conditions.</title>
        <authorList>
            <person name="Martins P.D."/>
            <person name="Echeveste M.J."/>
            <person name="Arshad A."/>
            <person name="Kurth J."/>
            <person name="Ouboter H."/>
            <person name="Jetten M.S.M."/>
            <person name="Welte C.U."/>
        </authorList>
    </citation>
    <scope>NUCLEOTIDE SEQUENCE</scope>
    <source>
        <strain evidence="3">MAG_39</strain>
    </source>
</reference>
<dbReference type="EMBL" id="JAIOIV010000132">
    <property type="protein sequence ID" value="MBZ0157944.1"/>
    <property type="molecule type" value="Genomic_DNA"/>
</dbReference>
<gene>
    <name evidence="3" type="ORF">K8I29_17235</name>
</gene>
<name>A0A953M2U7_9BACT</name>
<evidence type="ECO:0000256" key="1">
    <source>
        <dbReference type="ARBA" id="ARBA00023125"/>
    </source>
</evidence>
<evidence type="ECO:0000313" key="4">
    <source>
        <dbReference type="Proteomes" id="UP000705867"/>
    </source>
</evidence>
<dbReference type="InterPro" id="IPR010982">
    <property type="entry name" value="Lambda_DNA-bd_dom_sf"/>
</dbReference>
<dbReference type="Pfam" id="PF01381">
    <property type="entry name" value="HTH_3"/>
    <property type="match status" value="1"/>
</dbReference>
<organism evidence="3 4">
    <name type="scientific">Candidatus Nitrobium versatile</name>
    <dbReference type="NCBI Taxonomy" id="2884831"/>
    <lineage>
        <taxon>Bacteria</taxon>
        <taxon>Pseudomonadati</taxon>
        <taxon>Nitrospirota</taxon>
        <taxon>Nitrospiria</taxon>
        <taxon>Nitrospirales</taxon>
        <taxon>Nitrospiraceae</taxon>
        <taxon>Candidatus Nitrobium</taxon>
    </lineage>
</organism>
<dbReference type="InterPro" id="IPR001387">
    <property type="entry name" value="Cro/C1-type_HTH"/>
</dbReference>
<dbReference type="Proteomes" id="UP000705867">
    <property type="component" value="Unassembled WGS sequence"/>
</dbReference>
<comment type="caution">
    <text evidence="3">The sequence shown here is derived from an EMBL/GenBank/DDBJ whole genome shotgun (WGS) entry which is preliminary data.</text>
</comment>
<evidence type="ECO:0000313" key="3">
    <source>
        <dbReference type="EMBL" id="MBZ0157944.1"/>
    </source>
</evidence>
<accession>A0A953M2U7</accession>
<dbReference type="SUPFAM" id="SSF47413">
    <property type="entry name" value="lambda repressor-like DNA-binding domains"/>
    <property type="match status" value="1"/>
</dbReference>
<feature type="domain" description="HTH cro/C1-type" evidence="2">
    <location>
        <begin position="12"/>
        <end position="66"/>
    </location>
</feature>
<dbReference type="GO" id="GO:0003700">
    <property type="term" value="F:DNA-binding transcription factor activity"/>
    <property type="evidence" value="ECO:0007669"/>
    <property type="project" value="TreeGrafter"/>
</dbReference>
<evidence type="ECO:0000259" key="2">
    <source>
        <dbReference type="PROSITE" id="PS50943"/>
    </source>
</evidence>
<dbReference type="GO" id="GO:0005829">
    <property type="term" value="C:cytosol"/>
    <property type="evidence" value="ECO:0007669"/>
    <property type="project" value="TreeGrafter"/>
</dbReference>
<dbReference type="Gene3D" id="1.10.260.40">
    <property type="entry name" value="lambda repressor-like DNA-binding domains"/>
    <property type="match status" value="1"/>
</dbReference>
<dbReference type="PROSITE" id="PS50943">
    <property type="entry name" value="HTH_CROC1"/>
    <property type="match status" value="1"/>
</dbReference>
<dbReference type="AlphaFoldDB" id="A0A953M2U7"/>
<protein>
    <submittedName>
        <fullName evidence="3">Helix-turn-helix transcriptional regulator</fullName>
    </submittedName>
</protein>
<dbReference type="PANTHER" id="PTHR46797:SF1">
    <property type="entry name" value="METHYLPHOSPHONATE SYNTHASE"/>
    <property type="match status" value="1"/>
</dbReference>
<dbReference type="GO" id="GO:0003677">
    <property type="term" value="F:DNA binding"/>
    <property type="evidence" value="ECO:0007669"/>
    <property type="project" value="UniProtKB-KW"/>
</dbReference>